<name>A0AC61RT26_9FIRM</name>
<comment type="caution">
    <text evidence="1">The sequence shown here is derived from an EMBL/GenBank/DDBJ whole genome shotgun (WGS) entry which is preliminary data.</text>
</comment>
<proteinExistence type="predicted"/>
<keyword evidence="1" id="KW-0808">Transferase</keyword>
<sequence>MAEKLKTHHSYFGITARIVMLFASLVIVPFLVLACITFVFFRNYTVNQIGKATQDSLSVVGRQISDALKLFEEESMSLYYNGYVEWILKEKRLTKEEQKLLEAELSAICFSNTGVHSAWVVTEHQEIFAGSYYRELPEVMEPYLEEIAAAGGAVCWYPTEEIRTQAGRPKYILARSLNSAKEKNTGYFYMVVDDAMVSDAFEQLEAEYLTKYLISETGSLYYSSNGEAFGQRMDLSAINPNVRANYLRAEWKGERSVIVSRRLPATDWYCISVISMEDVMWNVYRLEFPFVIIAVIYVAFLALMLRSMNKYVFYPLRTLKQSMDQYARGNLEIADMKPMGAGEFKDLSEHFNSMTVRIDKLVKDYKEEVDEKNRQKMNALAAQLTPHFIYNALNTIKWMAVLNHQENIQRLTKSLIHIFMNAARTDEDNYTLQDELELVKNYAVIQKARFMNFDLVIEAEKEALDCMIRKLILQPIVENAIVHGLKRGKIKNAQIWIRVWTDEDLHLTVKDEGAGVDVEKWRSCPDENREHTNIGLHNVEEILRLEYGGQYGLEIESIPGQGTTVTYLLPVRRKKEADDPNNYCG</sequence>
<dbReference type="EMBL" id="SRYA01000035">
    <property type="protein sequence ID" value="TGY95096.1"/>
    <property type="molecule type" value="Genomic_DNA"/>
</dbReference>
<dbReference type="Proteomes" id="UP000304953">
    <property type="component" value="Unassembled WGS sequence"/>
</dbReference>
<organism evidence="1 2">
    <name type="scientific">Petralouisia muris</name>
    <dbReference type="NCBI Taxonomy" id="3032872"/>
    <lineage>
        <taxon>Bacteria</taxon>
        <taxon>Bacillati</taxon>
        <taxon>Bacillota</taxon>
        <taxon>Clostridia</taxon>
        <taxon>Lachnospirales</taxon>
        <taxon>Lachnospiraceae</taxon>
        <taxon>Petralouisia</taxon>
    </lineage>
</organism>
<reference evidence="1" key="1">
    <citation type="submission" date="2019-04" db="EMBL/GenBank/DDBJ databases">
        <title>Microbes associate with the intestines of laboratory mice.</title>
        <authorList>
            <person name="Navarre W."/>
            <person name="Wong E."/>
            <person name="Huang K."/>
            <person name="Tropini C."/>
            <person name="Ng K."/>
            <person name="Yu B."/>
        </authorList>
    </citation>
    <scope>NUCLEOTIDE SEQUENCE</scope>
    <source>
        <strain evidence="1">NM01_1-7b</strain>
    </source>
</reference>
<keyword evidence="1" id="KW-0418">Kinase</keyword>
<protein>
    <submittedName>
        <fullName evidence="1">Sensor histidine kinase</fullName>
    </submittedName>
</protein>
<evidence type="ECO:0000313" key="1">
    <source>
        <dbReference type="EMBL" id="TGY95096.1"/>
    </source>
</evidence>
<keyword evidence="2" id="KW-1185">Reference proteome</keyword>
<evidence type="ECO:0000313" key="2">
    <source>
        <dbReference type="Proteomes" id="UP000304953"/>
    </source>
</evidence>
<accession>A0AC61RT26</accession>
<gene>
    <name evidence="1" type="ORF">E5329_16605</name>
</gene>